<reference evidence="3" key="1">
    <citation type="journal article" date="2007" name="Plant Cell">
        <title>Dothideomycete-plant interactions illuminated by genome sequencing and EST analysis of the wheat pathogen Stagonospora nodorum.</title>
        <authorList>
            <person name="Hane J.K."/>
            <person name="Lowe R.G."/>
            <person name="Solomon P.S."/>
            <person name="Tan K.C."/>
            <person name="Schoch C.L."/>
            <person name="Spatafora J.W."/>
            <person name="Crous P.W."/>
            <person name="Kodira C."/>
            <person name="Birren B.W."/>
            <person name="Galagan J.E."/>
            <person name="Torriani S.F."/>
            <person name="McDonald B.A."/>
            <person name="Oliver R.P."/>
        </authorList>
    </citation>
    <scope>NUCLEOTIDE SEQUENCE [LARGE SCALE GENOMIC DNA]</scope>
    <source>
        <strain evidence="3">SN15 / ATCC MYA-4574 / FGSC 10173</strain>
    </source>
</reference>
<dbReference type="AlphaFoldDB" id="Q0U7E4"/>
<evidence type="ECO:0000313" key="2">
    <source>
        <dbReference type="EMBL" id="EAT80133.1"/>
    </source>
</evidence>
<proteinExistence type="predicted"/>
<dbReference type="RefSeq" id="XP_001802542.1">
    <property type="nucleotide sequence ID" value="XM_001802490.1"/>
</dbReference>
<dbReference type="OMA" id="MIGHIDR"/>
<gene>
    <name evidence="2" type="ORF">SNOG_12320</name>
</gene>
<dbReference type="EMBL" id="CH445346">
    <property type="protein sequence ID" value="EAT80133.1"/>
    <property type="molecule type" value="Genomic_DNA"/>
</dbReference>
<dbReference type="Proteomes" id="UP000001055">
    <property type="component" value="Unassembled WGS sequence"/>
</dbReference>
<dbReference type="InParanoid" id="Q0U7E4"/>
<sequence length="157" mass="18162">MFDPKKSICQENDMVKLIKWSMNEPQINSPREAIYRIRSVIGVFKYMQEPEIAKIFKDEKVGIGIAIDGIDKNLPKTPRGEDGITYVPWTTLGLGANALKDEYTTQKAKDAAKDDTKKKDNDRKNIAEFRKAREDIEKILVDLEKTWSESKNWNKPW</sequence>
<name>Q0U7E4_PHANO</name>
<dbReference type="GeneID" id="5979451"/>
<accession>Q0U7E4</accession>
<evidence type="ECO:0000256" key="1">
    <source>
        <dbReference type="SAM" id="MobiDB-lite"/>
    </source>
</evidence>
<feature type="region of interest" description="Disordered" evidence="1">
    <location>
        <begin position="105"/>
        <end position="125"/>
    </location>
</feature>
<organism evidence="2 3">
    <name type="scientific">Phaeosphaeria nodorum (strain SN15 / ATCC MYA-4574 / FGSC 10173)</name>
    <name type="common">Glume blotch fungus</name>
    <name type="synonym">Parastagonospora nodorum</name>
    <dbReference type="NCBI Taxonomy" id="321614"/>
    <lineage>
        <taxon>Eukaryota</taxon>
        <taxon>Fungi</taxon>
        <taxon>Dikarya</taxon>
        <taxon>Ascomycota</taxon>
        <taxon>Pezizomycotina</taxon>
        <taxon>Dothideomycetes</taxon>
        <taxon>Pleosporomycetidae</taxon>
        <taxon>Pleosporales</taxon>
        <taxon>Pleosporineae</taxon>
        <taxon>Phaeosphaeriaceae</taxon>
        <taxon>Parastagonospora</taxon>
    </lineage>
</organism>
<protein>
    <submittedName>
        <fullName evidence="2">Uncharacterized protein</fullName>
    </submittedName>
</protein>
<dbReference type="KEGG" id="pno:SNOG_12320"/>
<evidence type="ECO:0000313" key="3">
    <source>
        <dbReference type="Proteomes" id="UP000001055"/>
    </source>
</evidence>